<organism evidence="1 2">
    <name type="scientific">Eretmocerus hayati</name>
    <dbReference type="NCBI Taxonomy" id="131215"/>
    <lineage>
        <taxon>Eukaryota</taxon>
        <taxon>Metazoa</taxon>
        <taxon>Ecdysozoa</taxon>
        <taxon>Arthropoda</taxon>
        <taxon>Hexapoda</taxon>
        <taxon>Insecta</taxon>
        <taxon>Pterygota</taxon>
        <taxon>Neoptera</taxon>
        <taxon>Endopterygota</taxon>
        <taxon>Hymenoptera</taxon>
        <taxon>Apocrita</taxon>
        <taxon>Proctotrupomorpha</taxon>
        <taxon>Chalcidoidea</taxon>
        <taxon>Aphelinidae</taxon>
        <taxon>Aphelininae</taxon>
        <taxon>Eretmocerus</taxon>
    </lineage>
</organism>
<accession>A0ACC2NIA9</accession>
<dbReference type="Proteomes" id="UP001239111">
    <property type="component" value="Chromosome 3"/>
</dbReference>
<name>A0ACC2NIA9_9HYME</name>
<comment type="caution">
    <text evidence="1">The sequence shown here is derived from an EMBL/GenBank/DDBJ whole genome shotgun (WGS) entry which is preliminary data.</text>
</comment>
<proteinExistence type="predicted"/>
<keyword evidence="2" id="KW-1185">Reference proteome</keyword>
<gene>
    <name evidence="1" type="ORF">QAD02_001907</name>
</gene>
<protein>
    <submittedName>
        <fullName evidence="1">Uncharacterized protein</fullName>
    </submittedName>
</protein>
<evidence type="ECO:0000313" key="1">
    <source>
        <dbReference type="EMBL" id="KAJ8670648.1"/>
    </source>
</evidence>
<reference evidence="1" key="1">
    <citation type="submission" date="2023-04" db="EMBL/GenBank/DDBJ databases">
        <title>A chromosome-level genome assembly of the parasitoid wasp Eretmocerus hayati.</title>
        <authorList>
            <person name="Zhong Y."/>
            <person name="Liu S."/>
            <person name="Liu Y."/>
        </authorList>
    </citation>
    <scope>NUCLEOTIDE SEQUENCE</scope>
    <source>
        <strain evidence="1">ZJU_SS_LIU_2023</strain>
    </source>
</reference>
<evidence type="ECO:0000313" key="2">
    <source>
        <dbReference type="Proteomes" id="UP001239111"/>
    </source>
</evidence>
<dbReference type="EMBL" id="CM056743">
    <property type="protein sequence ID" value="KAJ8670648.1"/>
    <property type="molecule type" value="Genomic_DNA"/>
</dbReference>
<sequence>MNATSLYVSTCRLILQADCDDPNSWTDLYRLVPYLRQSLSCTVCSDLLIEPLTPTETNCQHHVCRACRGGRKRLKPSCGWCKDYDKYVENVQLRILLQCYKKLCEYLISTQIYRCLLIAVSSSTNTSNGMPPLGAGALTELIKEGAGFKDDFKSNAGLSRSAYSILPCVYTTSTTSTQTSAGSSATIMPHADPLAVQEPPPIKTVSNGSSIYSVMYAGTGNKITIKRKAAVVPATDDVNMVAHSTLDTQQSPVHQAAIGVVKCIPASQLTYSQCEPKKSPKPNKKPRSSSSRSKRKGCRCGNATAVPGKLTCCGQRCPCYVESKPCLECRCRGCRNPHTRDGYKIRPHIPELHNLQLQLSSPLDCDTLGGDPLGSVQPCLSVSPPTIQVLNVYSTPRLEIDNVSQNLPAALLVGEDVAASTESEAEDSDINIDI</sequence>